<dbReference type="GO" id="GO:0005634">
    <property type="term" value="C:nucleus"/>
    <property type="evidence" value="ECO:0007669"/>
    <property type="project" value="UniProtKB-SubCell"/>
</dbReference>
<dbReference type="PROSITE" id="PS51192">
    <property type="entry name" value="HELICASE_ATP_BIND_1"/>
    <property type="match status" value="1"/>
</dbReference>
<dbReference type="FunFam" id="3.40.50.10810:FF:000008">
    <property type="entry name" value="Chromatin structure-remodeling complex subunit snf21"/>
    <property type="match status" value="1"/>
</dbReference>
<dbReference type="Pfam" id="PF00176">
    <property type="entry name" value="SNF2-rel_dom"/>
    <property type="match status" value="1"/>
</dbReference>
<feature type="domain" description="HSA" evidence="17">
    <location>
        <begin position="228"/>
        <end position="300"/>
    </location>
</feature>
<protein>
    <recommendedName>
        <fullName evidence="21">ATP-dependent helicase brm</fullName>
    </recommendedName>
</protein>
<dbReference type="Gene3D" id="3.40.50.10810">
    <property type="entry name" value="Tandem AAA-ATPase domain"/>
    <property type="match status" value="1"/>
</dbReference>
<dbReference type="SMART" id="SM01314">
    <property type="entry name" value="SnAC"/>
    <property type="match status" value="1"/>
</dbReference>
<evidence type="ECO:0000256" key="6">
    <source>
        <dbReference type="ARBA" id="ARBA00022853"/>
    </source>
</evidence>
<dbReference type="Gene3D" id="1.20.920.10">
    <property type="entry name" value="Bromodomain-like"/>
    <property type="match status" value="1"/>
</dbReference>
<keyword evidence="11" id="KW-0539">Nucleus</keyword>
<feature type="region of interest" description="Disordered" evidence="13">
    <location>
        <begin position="1080"/>
        <end position="1126"/>
    </location>
</feature>
<evidence type="ECO:0000259" key="18">
    <source>
        <dbReference type="PROSITE" id="PS51666"/>
    </source>
</evidence>
<dbReference type="AlphaFoldDB" id="A0AAW0ZK16"/>
<dbReference type="GO" id="GO:0005524">
    <property type="term" value="F:ATP binding"/>
    <property type="evidence" value="ECO:0007669"/>
    <property type="project" value="UniProtKB-KW"/>
</dbReference>
<dbReference type="PROSITE" id="PS50014">
    <property type="entry name" value="BROMODOMAIN_2"/>
    <property type="match status" value="1"/>
</dbReference>
<dbReference type="PROSITE" id="PS51204">
    <property type="entry name" value="HSA"/>
    <property type="match status" value="1"/>
</dbReference>
<comment type="caution">
    <text evidence="19">The sequence shown here is derived from an EMBL/GenBank/DDBJ whole genome shotgun (WGS) entry which is preliminary data.</text>
</comment>
<dbReference type="CDD" id="cd18793">
    <property type="entry name" value="SF2_C_SNF"/>
    <property type="match status" value="1"/>
</dbReference>
<accession>A0AAW0ZK16</accession>
<dbReference type="Pfam" id="PF07533">
    <property type="entry name" value="BRK"/>
    <property type="match status" value="1"/>
</dbReference>
<dbReference type="Gene3D" id="3.40.50.300">
    <property type="entry name" value="P-loop containing nucleotide triphosphate hydrolases"/>
    <property type="match status" value="1"/>
</dbReference>
<keyword evidence="4" id="KW-0347">Helicase</keyword>
<dbReference type="Gene3D" id="1.20.5.170">
    <property type="match status" value="1"/>
</dbReference>
<feature type="domain" description="QLQ" evidence="18">
    <location>
        <begin position="41"/>
        <end position="76"/>
    </location>
</feature>
<evidence type="ECO:0000256" key="5">
    <source>
        <dbReference type="ARBA" id="ARBA00022840"/>
    </source>
</evidence>
<dbReference type="PROSITE" id="PS00633">
    <property type="entry name" value="BROMODOMAIN_1"/>
    <property type="match status" value="1"/>
</dbReference>
<keyword evidence="3" id="KW-0378">Hydrolase</keyword>
<dbReference type="SUPFAM" id="SSF160481">
    <property type="entry name" value="BRK domain-like"/>
    <property type="match status" value="1"/>
</dbReference>
<dbReference type="SUPFAM" id="SSF52540">
    <property type="entry name" value="P-loop containing nucleoside triphosphate hydrolases"/>
    <property type="match status" value="2"/>
</dbReference>
<evidence type="ECO:0000256" key="10">
    <source>
        <dbReference type="ARBA" id="ARBA00023163"/>
    </source>
</evidence>
<keyword evidence="7" id="KW-0805">Transcription regulation</keyword>
<keyword evidence="5" id="KW-0067">ATP-binding</keyword>
<dbReference type="Gene3D" id="3.40.5.120">
    <property type="match status" value="1"/>
</dbReference>
<evidence type="ECO:0000259" key="17">
    <source>
        <dbReference type="PROSITE" id="PS51204"/>
    </source>
</evidence>
<dbReference type="GO" id="GO:0006325">
    <property type="term" value="P:chromatin organization"/>
    <property type="evidence" value="ECO:0007669"/>
    <property type="project" value="UniProtKB-KW"/>
</dbReference>
<dbReference type="FunFam" id="1.20.5.170:FF:000008">
    <property type="entry name" value="probable global transcription activator SNF2L2 isoform X1"/>
    <property type="match status" value="1"/>
</dbReference>
<dbReference type="InterPro" id="IPR014012">
    <property type="entry name" value="HSA_dom"/>
</dbReference>
<dbReference type="GO" id="GO:0042393">
    <property type="term" value="F:histone binding"/>
    <property type="evidence" value="ECO:0007669"/>
    <property type="project" value="InterPro"/>
</dbReference>
<dbReference type="InterPro" id="IPR018359">
    <property type="entry name" value="Bromodomain_CS"/>
</dbReference>
<evidence type="ECO:0000313" key="19">
    <source>
        <dbReference type="EMBL" id="KAK9297297.1"/>
    </source>
</evidence>
<proteinExistence type="predicted"/>
<dbReference type="SMART" id="SM00951">
    <property type="entry name" value="QLQ"/>
    <property type="match status" value="1"/>
</dbReference>
<feature type="domain" description="Helicase ATP-binding" evidence="15">
    <location>
        <begin position="478"/>
        <end position="643"/>
    </location>
</feature>
<feature type="compositionally biased region" description="Acidic residues" evidence="13">
    <location>
        <begin position="1080"/>
        <end position="1096"/>
    </location>
</feature>
<dbReference type="Pfam" id="PF08880">
    <property type="entry name" value="QLQ"/>
    <property type="match status" value="1"/>
</dbReference>
<dbReference type="InterPro" id="IPR029295">
    <property type="entry name" value="SnAC"/>
</dbReference>
<evidence type="ECO:0000256" key="12">
    <source>
        <dbReference type="PROSITE-ProRule" id="PRU00035"/>
    </source>
</evidence>
<dbReference type="InterPro" id="IPR000330">
    <property type="entry name" value="SNF2_N"/>
</dbReference>
<evidence type="ECO:0000259" key="16">
    <source>
        <dbReference type="PROSITE" id="PS51194"/>
    </source>
</evidence>
<feature type="compositionally biased region" description="Basic residues" evidence="13">
    <location>
        <begin position="1100"/>
        <end position="1109"/>
    </location>
</feature>
<feature type="domain" description="Bromo" evidence="14">
    <location>
        <begin position="1149"/>
        <end position="1219"/>
    </location>
</feature>
<dbReference type="PRINTS" id="PR00503">
    <property type="entry name" value="BROMODOMAIN"/>
</dbReference>
<dbReference type="InterPro" id="IPR037259">
    <property type="entry name" value="BRK_sf"/>
</dbReference>
<evidence type="ECO:0000259" key="14">
    <source>
        <dbReference type="PROSITE" id="PS50014"/>
    </source>
</evidence>
<evidence type="ECO:0000256" key="13">
    <source>
        <dbReference type="SAM" id="MobiDB-lite"/>
    </source>
</evidence>
<gene>
    <name evidence="19" type="ORF">QLX08_009010</name>
</gene>
<dbReference type="InterPro" id="IPR014001">
    <property type="entry name" value="Helicase_ATP-bd"/>
</dbReference>
<dbReference type="CDD" id="cd17996">
    <property type="entry name" value="DEXHc_SMARCA2_SMARCA4"/>
    <property type="match status" value="1"/>
</dbReference>
<evidence type="ECO:0008006" key="21">
    <source>
        <dbReference type="Google" id="ProtNLM"/>
    </source>
</evidence>
<evidence type="ECO:0000313" key="20">
    <source>
        <dbReference type="Proteomes" id="UP001432146"/>
    </source>
</evidence>
<dbReference type="Pfam" id="PF00271">
    <property type="entry name" value="Helicase_C"/>
    <property type="match status" value="1"/>
</dbReference>
<dbReference type="InterPro" id="IPR049730">
    <property type="entry name" value="SNF2/RAD54-like_C"/>
</dbReference>
<dbReference type="SMART" id="SM00297">
    <property type="entry name" value="BROMO"/>
    <property type="match status" value="1"/>
</dbReference>
<dbReference type="Pfam" id="PF07529">
    <property type="entry name" value="HSA"/>
    <property type="match status" value="1"/>
</dbReference>
<dbReference type="EMBL" id="JAWNGG020000193">
    <property type="protein sequence ID" value="KAK9297297.1"/>
    <property type="molecule type" value="Genomic_DNA"/>
</dbReference>
<dbReference type="InterPro" id="IPR036427">
    <property type="entry name" value="Bromodomain-like_sf"/>
</dbReference>
<sequence length="1247" mass="145271">MSSLQKVIETMEEKGLQEDPRYFQLLALRARQSNNMGEKQAFTAQQLHQLRIQVMAYRLLARNQPLSQQLMLAVQGMGQRAPVNSSQGSAAAASNLIGPGISSKTSYQICPQTGIKSNKVTCVEKPAGLDPLLILQERENRVTTRIALRMEQLNSLPTNMPEDLRTHVQIELRMLRVLNLQRQLRSEVLACTRKDTTLESAVDIKDYRRTKKQGLREARATEKLERQQRLEIERKRKQTHQELINSVLQHGKDFKEHYRNNMMKLARLNKAVLAYHANAEREQKKEQERIEKERMRRLMAEDEEGYRKLIDQKKDKRLAFLLSQTDEYIGNLTEMVKQHKIEQKRKQVEEYKLKKKMKKQQDNKGDEDENEDTHVEVIEIATGRTLIGEEAPTISQLSAFLESHPGWEPIESESEEEDEEKVKETIQKAKVEDDEYKTEEHTYYNIAHTVHEVITEQASIMVNGKLKEYQIKGLEWLVSLFNNNLNGILADEMGLGKTIQTIALVTYLMEKKKVNGPFLIIVPLSTLSNWMLEFEKWAPSVVVVSYKGSPSSRKTIQSQMRAAKFNVLLTTYEYIIKDKAILTRLQWKYMIIDEGHRMKNHHCKLTQVLNTHYLASYRLLLTGTPLQNKLPELWALLNFLLPSIFKSCNTFEQWFNAPFATTGEKVELNEEETILIIRRLHKVLRPFLLRRLKKEVESQLPDKIEYIIKCEMSGLQKVLYKHMQSKGVLLTDGSEKGKQGKGGTKALMNTIVQLRKLCNHPFMFQAIEEKYCEHVGTQGSGVITGPDLYRASGKFELLDRILPKLKVTNHRVLLFCQMTQLMTIMEDYLNWKEYKYLRLDGTTKAEDRGNLLKKFNDPGSDYFLFLLSTRAGGLGLNLQAADTVIIFDSDWNPHQDLQAQDRAHRIGQKNEVRVLRLMTVNSVEERILAAAKYKLNMDEKVIQAGMFDQKSTGSERQRFLQSILHQDDAEDEEENEVPDDEMVNQMIARTEGEFEIFQKLDLERKQEEAKLGLNRKSRLLDETELPDWLVKNDDEIENWTYEKDEDTFLARSSRRKEVDYTDRLTEQEWLKSIYEGTIEYEDDDDNDDDDNDDNSDDDKKKKKTRKLKNKNKESNHSRPKKQKRRVIDQKMKRVLKKLLMTVVNYADSTGRVLSKPFMKLPSRRELPDYYEIIKKPLTINKLLQNVENGKYADFDKLEKDFMQLCKNAQIYNEEASLIYEDSVVLQSVFMNARQYIENEDSNSDIDD</sequence>
<keyword evidence="6" id="KW-0156">Chromatin regulator</keyword>
<evidence type="ECO:0000256" key="1">
    <source>
        <dbReference type="ARBA" id="ARBA00004123"/>
    </source>
</evidence>
<keyword evidence="8 12" id="KW-0103">Bromodomain</keyword>
<dbReference type="InterPro" id="IPR027417">
    <property type="entry name" value="P-loop_NTPase"/>
</dbReference>
<dbReference type="SMART" id="SM00592">
    <property type="entry name" value="BRK"/>
    <property type="match status" value="1"/>
</dbReference>
<evidence type="ECO:0000256" key="3">
    <source>
        <dbReference type="ARBA" id="ARBA00022801"/>
    </source>
</evidence>
<dbReference type="GO" id="GO:0048731">
    <property type="term" value="P:system development"/>
    <property type="evidence" value="ECO:0007669"/>
    <property type="project" value="UniProtKB-ARBA"/>
</dbReference>
<evidence type="ECO:0000256" key="4">
    <source>
        <dbReference type="ARBA" id="ARBA00022806"/>
    </source>
</evidence>
<feature type="domain" description="Helicase C-terminal" evidence="16">
    <location>
        <begin position="797"/>
        <end position="958"/>
    </location>
</feature>
<keyword evidence="20" id="KW-1185">Reference proteome</keyword>
<dbReference type="SUPFAM" id="SSF47370">
    <property type="entry name" value="Bromodomain"/>
    <property type="match status" value="1"/>
</dbReference>
<dbReference type="GO" id="GO:0006355">
    <property type="term" value="P:regulation of DNA-templated transcription"/>
    <property type="evidence" value="ECO:0007669"/>
    <property type="project" value="InterPro"/>
</dbReference>
<dbReference type="SMART" id="SM00490">
    <property type="entry name" value="HELICc"/>
    <property type="match status" value="1"/>
</dbReference>
<keyword evidence="10" id="KW-0804">Transcription</keyword>
<evidence type="ECO:0000256" key="8">
    <source>
        <dbReference type="ARBA" id="ARBA00023117"/>
    </source>
</evidence>
<keyword evidence="2" id="KW-0547">Nucleotide-binding</keyword>
<dbReference type="GO" id="GO:0016787">
    <property type="term" value="F:hydrolase activity"/>
    <property type="evidence" value="ECO:0007669"/>
    <property type="project" value="UniProtKB-KW"/>
</dbReference>
<dbReference type="FunFam" id="3.40.50.300:FF:003020">
    <property type="entry name" value="SNF2-related domain-containing protein"/>
    <property type="match status" value="1"/>
</dbReference>
<dbReference type="Pfam" id="PF00439">
    <property type="entry name" value="Bromodomain"/>
    <property type="match status" value="1"/>
</dbReference>
<dbReference type="PROSITE" id="PS51666">
    <property type="entry name" value="QLQ"/>
    <property type="match status" value="1"/>
</dbReference>
<dbReference type="Pfam" id="PF14619">
    <property type="entry name" value="SnAC"/>
    <property type="match status" value="1"/>
</dbReference>
<dbReference type="InterPro" id="IPR001650">
    <property type="entry name" value="Helicase_C-like"/>
</dbReference>
<evidence type="ECO:0000256" key="7">
    <source>
        <dbReference type="ARBA" id="ARBA00023015"/>
    </source>
</evidence>
<dbReference type="SMART" id="SM00487">
    <property type="entry name" value="DEXDc"/>
    <property type="match status" value="1"/>
</dbReference>
<dbReference type="SMART" id="SM00573">
    <property type="entry name" value="HSA"/>
    <property type="match status" value="1"/>
</dbReference>
<dbReference type="InterPro" id="IPR014978">
    <property type="entry name" value="Gln-Leu-Gln_QLQ"/>
</dbReference>
<dbReference type="GO" id="GO:0004386">
    <property type="term" value="F:helicase activity"/>
    <property type="evidence" value="ECO:0007669"/>
    <property type="project" value="UniProtKB-KW"/>
</dbReference>
<dbReference type="GO" id="GO:0048513">
    <property type="term" value="P:animal organ development"/>
    <property type="evidence" value="ECO:0007669"/>
    <property type="project" value="UniProtKB-ARBA"/>
</dbReference>
<evidence type="ECO:0000256" key="2">
    <source>
        <dbReference type="ARBA" id="ARBA00022741"/>
    </source>
</evidence>
<evidence type="ECO:0000259" key="15">
    <source>
        <dbReference type="PROSITE" id="PS51192"/>
    </source>
</evidence>
<dbReference type="PROSITE" id="PS51194">
    <property type="entry name" value="HELICASE_CTER"/>
    <property type="match status" value="1"/>
</dbReference>
<name>A0AAW0ZK16_9HYME</name>
<dbReference type="InterPro" id="IPR006576">
    <property type="entry name" value="BRK_domain"/>
</dbReference>
<comment type="subcellular location">
    <subcellularLocation>
        <location evidence="1">Nucleus</location>
    </subcellularLocation>
</comment>
<evidence type="ECO:0000256" key="9">
    <source>
        <dbReference type="ARBA" id="ARBA00023159"/>
    </source>
</evidence>
<keyword evidence="9" id="KW-0010">Activator</keyword>
<dbReference type="InterPro" id="IPR001487">
    <property type="entry name" value="Bromodomain"/>
</dbReference>
<organism evidence="19 20">
    <name type="scientific">Tetragonisca angustula</name>
    <dbReference type="NCBI Taxonomy" id="166442"/>
    <lineage>
        <taxon>Eukaryota</taxon>
        <taxon>Metazoa</taxon>
        <taxon>Ecdysozoa</taxon>
        <taxon>Arthropoda</taxon>
        <taxon>Hexapoda</taxon>
        <taxon>Insecta</taxon>
        <taxon>Pterygota</taxon>
        <taxon>Neoptera</taxon>
        <taxon>Endopterygota</taxon>
        <taxon>Hymenoptera</taxon>
        <taxon>Apocrita</taxon>
        <taxon>Aculeata</taxon>
        <taxon>Apoidea</taxon>
        <taxon>Anthophila</taxon>
        <taxon>Apidae</taxon>
        <taxon>Tetragonisca</taxon>
    </lineage>
</organism>
<reference evidence="19 20" key="1">
    <citation type="submission" date="2024-05" db="EMBL/GenBank/DDBJ databases">
        <title>The nuclear and mitochondrial genome assemblies of Tetragonisca angustula (Apidae: Meliponini), a tiny yet remarkable pollinator in the Neotropics.</title>
        <authorList>
            <person name="Ferrari R."/>
            <person name="Ricardo P.C."/>
            <person name="Dias F.C."/>
            <person name="Araujo N.S."/>
            <person name="Soares D.O."/>
            <person name="Zhou Q.-S."/>
            <person name="Zhu C.-D."/>
            <person name="Coutinho L."/>
            <person name="Airas M.C."/>
            <person name="Batista T.M."/>
        </authorList>
    </citation>
    <scope>NUCLEOTIDE SEQUENCE [LARGE SCALE GENOMIC DNA]</scope>
    <source>
        <strain evidence="19">ASF017062</strain>
        <tissue evidence="19">Abdomen</tissue>
    </source>
</reference>
<dbReference type="Proteomes" id="UP001432146">
    <property type="component" value="Unassembled WGS sequence"/>
</dbReference>
<dbReference type="InterPro" id="IPR038718">
    <property type="entry name" value="SNF2-like_sf"/>
</dbReference>
<dbReference type="PANTHER" id="PTHR10799">
    <property type="entry name" value="SNF2/RAD54 HELICASE FAMILY"/>
    <property type="match status" value="1"/>
</dbReference>
<evidence type="ECO:0000256" key="11">
    <source>
        <dbReference type="ARBA" id="ARBA00023242"/>
    </source>
</evidence>